<dbReference type="InterPro" id="IPR018823">
    <property type="entry name" value="ArAE_2_N"/>
</dbReference>
<evidence type="ECO:0000256" key="4">
    <source>
        <dbReference type="ARBA" id="ARBA00023136"/>
    </source>
</evidence>
<reference evidence="11" key="1">
    <citation type="submission" date="2021-01" db="EMBL/GenBank/DDBJ databases">
        <authorList>
            <person name="Kaushik A."/>
        </authorList>
    </citation>
    <scope>NUCLEOTIDE SEQUENCE</scope>
    <source>
        <strain evidence="11">AG6-10EEA</strain>
    </source>
</reference>
<comment type="subcellular location">
    <subcellularLocation>
        <location evidence="1">Membrane</location>
        <topology evidence="1">Multi-pass membrane protein</topology>
    </subcellularLocation>
</comment>
<dbReference type="Pfam" id="PF10337">
    <property type="entry name" value="ArAE_2_N"/>
    <property type="match status" value="1"/>
</dbReference>
<evidence type="ECO:0000256" key="1">
    <source>
        <dbReference type="ARBA" id="ARBA00004141"/>
    </source>
</evidence>
<evidence type="ECO:0000256" key="5">
    <source>
        <dbReference type="SAM" id="Coils"/>
    </source>
</evidence>
<feature type="domain" description="DUF2421" evidence="8">
    <location>
        <begin position="868"/>
        <end position="1120"/>
    </location>
</feature>
<dbReference type="EMBL" id="CAJMXA010000702">
    <property type="protein sequence ID" value="CAE6440061.1"/>
    <property type="molecule type" value="Genomic_DNA"/>
</dbReference>
<feature type="transmembrane region" description="Helical" evidence="7">
    <location>
        <begin position="813"/>
        <end position="829"/>
    </location>
</feature>
<feature type="compositionally biased region" description="Acidic residues" evidence="6">
    <location>
        <begin position="905"/>
        <end position="915"/>
    </location>
</feature>
<feature type="transmembrane region" description="Helical" evidence="7">
    <location>
        <begin position="126"/>
        <end position="144"/>
    </location>
</feature>
<dbReference type="PANTHER" id="PTHR37994:SF3">
    <property type="entry name" value="ER TRANSPORTER 6TM N-TERMINAL DOMAIN-CONTAINING PROTEIN"/>
    <property type="match status" value="1"/>
</dbReference>
<name>A0A8H3AUJ9_9AGAM</name>
<feature type="transmembrane region" description="Helical" evidence="7">
    <location>
        <begin position="244"/>
        <end position="264"/>
    </location>
</feature>
<organism evidence="11 12">
    <name type="scientific">Rhizoctonia solani</name>
    <dbReference type="NCBI Taxonomy" id="456999"/>
    <lineage>
        <taxon>Eukaryota</taxon>
        <taxon>Fungi</taxon>
        <taxon>Dikarya</taxon>
        <taxon>Basidiomycota</taxon>
        <taxon>Agaricomycotina</taxon>
        <taxon>Agaricomycetes</taxon>
        <taxon>Cantharellales</taxon>
        <taxon>Ceratobasidiaceae</taxon>
        <taxon>Rhizoctonia</taxon>
    </lineage>
</organism>
<evidence type="ECO:0000256" key="2">
    <source>
        <dbReference type="ARBA" id="ARBA00022692"/>
    </source>
</evidence>
<feature type="domain" description="Putative ER transporter 6TM N-terminal" evidence="9">
    <location>
        <begin position="97"/>
        <end position="541"/>
    </location>
</feature>
<dbReference type="Pfam" id="PF13515">
    <property type="entry name" value="FUSC_2"/>
    <property type="match status" value="1"/>
</dbReference>
<evidence type="ECO:0000313" key="12">
    <source>
        <dbReference type="Proteomes" id="UP000663853"/>
    </source>
</evidence>
<feature type="transmembrane region" description="Helical" evidence="7">
    <location>
        <begin position="103"/>
        <end position="120"/>
    </location>
</feature>
<dbReference type="InterPro" id="IPR049453">
    <property type="entry name" value="Memb_transporter_dom"/>
</dbReference>
<evidence type="ECO:0000256" key="3">
    <source>
        <dbReference type="ARBA" id="ARBA00022989"/>
    </source>
</evidence>
<keyword evidence="3 7" id="KW-1133">Transmembrane helix</keyword>
<keyword evidence="4 7" id="KW-0472">Membrane</keyword>
<proteinExistence type="predicted"/>
<evidence type="ECO:0008006" key="13">
    <source>
        <dbReference type="Google" id="ProtNLM"/>
    </source>
</evidence>
<gene>
    <name evidence="11" type="ORF">RDB_LOCUS35749</name>
</gene>
<dbReference type="InterPro" id="IPR018820">
    <property type="entry name" value="BRE4-related_DUF2421"/>
</dbReference>
<comment type="caution">
    <text evidence="11">The sequence shown here is derived from an EMBL/GenBank/DDBJ whole genome shotgun (WGS) entry which is preliminary data.</text>
</comment>
<keyword evidence="2 7" id="KW-0812">Transmembrane</keyword>
<feature type="region of interest" description="Disordered" evidence="6">
    <location>
        <begin position="905"/>
        <end position="926"/>
    </location>
</feature>
<feature type="transmembrane region" description="Helical" evidence="7">
    <location>
        <begin position="756"/>
        <end position="776"/>
    </location>
</feature>
<evidence type="ECO:0000256" key="6">
    <source>
        <dbReference type="SAM" id="MobiDB-lite"/>
    </source>
</evidence>
<feature type="compositionally biased region" description="Polar residues" evidence="6">
    <location>
        <begin position="415"/>
        <end position="440"/>
    </location>
</feature>
<dbReference type="PANTHER" id="PTHR37994">
    <property type="entry name" value="ARAE_2_N DOMAIN-CONTAINING PROTEIN-RELATED"/>
    <property type="match status" value="1"/>
</dbReference>
<feature type="region of interest" description="Disordered" evidence="6">
    <location>
        <begin position="414"/>
        <end position="449"/>
    </location>
</feature>
<evidence type="ECO:0000259" key="8">
    <source>
        <dbReference type="Pfam" id="PF10334"/>
    </source>
</evidence>
<evidence type="ECO:0000256" key="7">
    <source>
        <dbReference type="SAM" id="Phobius"/>
    </source>
</evidence>
<dbReference type="Pfam" id="PF10334">
    <property type="entry name" value="BRE4"/>
    <property type="match status" value="1"/>
</dbReference>
<feature type="coiled-coil region" evidence="5">
    <location>
        <begin position="491"/>
        <end position="541"/>
    </location>
</feature>
<sequence>MNSVAIYTSIRSSERQKARLSITRDRCSSPNQFKLSASRSGTFMTAVAMSASSPSHSLKRRVKLDLHNNNQRPEQPLPKAPKAMNLIPEWASKAASKRRSWKLLARCWVATWVCFILILPNKTLSTMGNAAFFAALASFIAPPAMALQMYFFAMFTLMIGCLLGWAWGSAAMAAALQARDRVLLSRALLSAQQAATNQANPDAYFRKAVFRGEFLDTRSTVVFGVFLGIGAFILALMRVKSPKLTLASIFGTIFLDVICSYGPLFPSGQYLILQTFLVSSSIYIVVGLVTIILIFPETLSHEWLESYAGVLDLTKSLVDIQEKVLTDGPEKFDIETEENTLAKVDGIQAGAFLALQAFTAKTPMLNLEFSYGRWSAADVQALELPLRALLTRARGLSSFTAQYSHHLCTRADSLPPSSAISRVPTTSGDGSETPDGTQTPKKSKRKKMTLRVQDTHRLLHVRGHVTALEVSQHMHITDMIPIVYSATANLRKSLSRALENMSAAIRDVNSRRYKMVKQEPLDNLRSAREALREALATYKESGRIAIVQPLADAVDSVSGKLLDEHGRPTISFRPLFICFVFESNLCWTAEAAITLTNQLIELMEGRKRNRLWAPTGLRKIGNLLRREEGTAPIQGDVNPMPAPGNDDEYSRVYRRDPDARPPKGVIQNLTFAIWSIWHFFRSNEAIFAIKYTIVTIALWLPQVFKSSAGLINFDLRPVNATLIIRAEFTYNEKGLWALIMAQFGLNMYMSDQIGQFVARILGTVGGGVIGMLIWYIGSGHGTGNPYGVAAAVGVFIIPMLFARLFWTQRMVECIMLGVTSVLVAGYSWVDTHLPSQGNPGYGYEIFWRRVVLVLVGFAASFIMMLLPPQSSRKVLRLGTASTVSQISQLYGLLISSWLTVEEEEEEEKANDEGDLAAENKPGSHPYEKWQPAFRAKLMSVAGALNAQKMQMATIKWERNIRGGWPAEHYEKLLDIQIKMLSDLIQLAGALSVLSPKWRNRLLHKTSFLNPNLISDVMAIFGIVSMSLETGHPVHDVLPSNLLDRSVYHDAQTRTVGERFKRFDRIDGEEAAESAPITDEPLTGQKLMSIEYSTFATGVSAAFHLLHALDQIHLITKELCGIIPLEGYNRWREEYELKHLGRSV</sequence>
<protein>
    <recommendedName>
        <fullName evidence="13">ER transporter 6TM N-terminal domain-containing protein</fullName>
    </recommendedName>
</protein>
<accession>A0A8H3AUJ9</accession>
<evidence type="ECO:0000313" key="11">
    <source>
        <dbReference type="EMBL" id="CAE6440061.1"/>
    </source>
</evidence>
<evidence type="ECO:0000259" key="10">
    <source>
        <dbReference type="Pfam" id="PF13515"/>
    </source>
</evidence>
<feature type="transmembrane region" description="Helical" evidence="7">
    <location>
        <begin position="151"/>
        <end position="176"/>
    </location>
</feature>
<keyword evidence="5" id="KW-0175">Coiled coil</keyword>
<dbReference type="GO" id="GO:0016020">
    <property type="term" value="C:membrane"/>
    <property type="evidence" value="ECO:0007669"/>
    <property type="project" value="UniProtKB-SubCell"/>
</dbReference>
<feature type="domain" description="Integral membrane bound transporter" evidence="10">
    <location>
        <begin position="727"/>
        <end position="862"/>
    </location>
</feature>
<dbReference type="AlphaFoldDB" id="A0A8H3AUJ9"/>
<feature type="transmembrane region" description="Helical" evidence="7">
    <location>
        <begin position="788"/>
        <end position="806"/>
    </location>
</feature>
<dbReference type="Proteomes" id="UP000663853">
    <property type="component" value="Unassembled WGS sequence"/>
</dbReference>
<feature type="transmembrane region" description="Helical" evidence="7">
    <location>
        <begin position="220"/>
        <end position="237"/>
    </location>
</feature>
<feature type="transmembrane region" description="Helical" evidence="7">
    <location>
        <begin position="849"/>
        <end position="866"/>
    </location>
</feature>
<feature type="transmembrane region" description="Helical" evidence="7">
    <location>
        <begin position="270"/>
        <end position="295"/>
    </location>
</feature>
<evidence type="ECO:0000259" key="9">
    <source>
        <dbReference type="Pfam" id="PF10337"/>
    </source>
</evidence>